<evidence type="ECO:0000256" key="3">
    <source>
        <dbReference type="ARBA" id="ARBA00022705"/>
    </source>
</evidence>
<evidence type="ECO:0000259" key="7">
    <source>
        <dbReference type="SMART" id="SM00382"/>
    </source>
</evidence>
<dbReference type="GO" id="GO:0017116">
    <property type="term" value="F:single-stranded DNA helicase activity"/>
    <property type="evidence" value="ECO:0007669"/>
    <property type="project" value="TreeGrafter"/>
</dbReference>
<dbReference type="InterPro" id="IPR003959">
    <property type="entry name" value="ATPase_AAA_core"/>
</dbReference>
<evidence type="ECO:0000256" key="1">
    <source>
        <dbReference type="ARBA" id="ARBA00002393"/>
    </source>
</evidence>
<keyword evidence="3" id="KW-0235">DNA replication</keyword>
<dbReference type="Pfam" id="PF00004">
    <property type="entry name" value="AAA"/>
    <property type="match status" value="1"/>
</dbReference>
<gene>
    <name evidence="8" type="ORF">A9A59_1726</name>
</gene>
<evidence type="ECO:0000313" key="9">
    <source>
        <dbReference type="Proteomes" id="UP000223071"/>
    </source>
</evidence>
<dbReference type="InterPro" id="IPR027417">
    <property type="entry name" value="P-loop_NTPase"/>
</dbReference>
<dbReference type="SUPFAM" id="SSF48019">
    <property type="entry name" value="post-AAA+ oligomerization domain-like"/>
    <property type="match status" value="1"/>
</dbReference>
<dbReference type="GO" id="GO:0000731">
    <property type="term" value="P:DNA synthesis involved in DNA repair"/>
    <property type="evidence" value="ECO:0007669"/>
    <property type="project" value="TreeGrafter"/>
</dbReference>
<evidence type="ECO:0000256" key="4">
    <source>
        <dbReference type="ARBA" id="ARBA00022741"/>
    </source>
</evidence>
<feature type="domain" description="AAA+ ATPase" evidence="7">
    <location>
        <begin position="60"/>
        <end position="175"/>
    </location>
</feature>
<sequence length="467" mass="49800">MERPPLQSGFDFGSDEPTVAGGADAPLAARMRPRTLDDVFGQDAAVGPGSMLRELTRRGRLPSVILWGPPGCGKTTIARLLASSVDAAFVPLSAVTSGVADLRRIIGDAERARRAGRRTVIFIDEIHRFNRAQQDVVLPHVEEGTITLIGATTENPSFEVVAPLLSRVRVVRLQPLSEDAIGSLVDRALSDQERGLGKLGLALDPQARALLARSVHGDARAALTALEVAADLALARRSATIDAGDITGALQDRRPYHDRQGDAHYDTISAFIKSVRGSDPHAALYWLARMIEAGEDPLFIVRRMVILAAEDIGLADPQALVVATACQQAVHFVGMPEGAIPMAECAVYLALAPKSNSAYAALGRALEDARATAGEPVPLHLRNAATGLMAAFGYGAGYRYDHDEPGHVARGQAHLPERLAGREYYQPGAAGWEATASERWRNLLAGLPQADAPLPEGAESTPDDRED</sequence>
<keyword evidence="5" id="KW-0067">ATP-binding</keyword>
<dbReference type="Gene3D" id="1.20.272.10">
    <property type="match status" value="1"/>
</dbReference>
<feature type="region of interest" description="Disordered" evidence="6">
    <location>
        <begin position="443"/>
        <end position="467"/>
    </location>
</feature>
<dbReference type="FunFam" id="1.20.272.10:FF:000001">
    <property type="entry name" value="Putative AAA family ATPase"/>
    <property type="match status" value="1"/>
</dbReference>
<dbReference type="InterPro" id="IPR051314">
    <property type="entry name" value="AAA_ATPase_RarA/MGS1/WRNIP1"/>
</dbReference>
<evidence type="ECO:0000256" key="2">
    <source>
        <dbReference type="ARBA" id="ARBA00008959"/>
    </source>
</evidence>
<dbReference type="Pfam" id="PF12002">
    <property type="entry name" value="MgsA_C"/>
    <property type="match status" value="1"/>
</dbReference>
<dbReference type="CDD" id="cd00009">
    <property type="entry name" value="AAA"/>
    <property type="match status" value="1"/>
</dbReference>
<dbReference type="GO" id="GO:0016887">
    <property type="term" value="F:ATP hydrolysis activity"/>
    <property type="evidence" value="ECO:0007669"/>
    <property type="project" value="InterPro"/>
</dbReference>
<accession>A0A2A9HGM1</accession>
<dbReference type="SUPFAM" id="SSF52540">
    <property type="entry name" value="P-loop containing nucleoside triphosphate hydrolases"/>
    <property type="match status" value="1"/>
</dbReference>
<dbReference type="PANTHER" id="PTHR13779">
    <property type="entry name" value="WERNER HELICASE-INTERACTING PROTEIN 1 FAMILY MEMBER"/>
    <property type="match status" value="1"/>
</dbReference>
<dbReference type="Gene3D" id="1.10.3710.10">
    <property type="entry name" value="DNA polymerase III clamp loader subunits, C-terminal domain"/>
    <property type="match status" value="1"/>
</dbReference>
<dbReference type="GO" id="GO:0006261">
    <property type="term" value="P:DNA-templated DNA replication"/>
    <property type="evidence" value="ECO:0007669"/>
    <property type="project" value="TreeGrafter"/>
</dbReference>
<dbReference type="SMART" id="SM00382">
    <property type="entry name" value="AAA"/>
    <property type="match status" value="1"/>
</dbReference>
<evidence type="ECO:0000313" key="8">
    <source>
        <dbReference type="EMBL" id="PFG74493.1"/>
    </source>
</evidence>
<comment type="similarity">
    <text evidence="2">Belongs to the AAA ATPase family. RarA/MGS1/WRNIP1 subfamily.</text>
</comment>
<dbReference type="GO" id="GO:0003677">
    <property type="term" value="F:DNA binding"/>
    <property type="evidence" value="ECO:0007669"/>
    <property type="project" value="InterPro"/>
</dbReference>
<keyword evidence="9" id="KW-1185">Reference proteome</keyword>
<proteinExistence type="inferred from homology"/>
<reference evidence="8 9" key="1">
    <citation type="submission" date="2017-09" db="EMBL/GenBank/DDBJ databases">
        <title>Sequencing the genomes of two abundant thermophiles in Great Basin hot springs: Thermocrinis jamiesonii and novel Chloroflexi Thermoflexus hugenholtzii.</title>
        <authorList>
            <person name="Hedlund B."/>
        </authorList>
    </citation>
    <scope>NUCLEOTIDE SEQUENCE [LARGE SCALE GENOMIC DNA]</scope>
    <source>
        <strain evidence="8 9">G233</strain>
    </source>
</reference>
<evidence type="ECO:0000256" key="5">
    <source>
        <dbReference type="ARBA" id="ARBA00022840"/>
    </source>
</evidence>
<dbReference type="EMBL" id="PDJQ01000001">
    <property type="protein sequence ID" value="PFG74493.1"/>
    <property type="molecule type" value="Genomic_DNA"/>
</dbReference>
<evidence type="ECO:0000256" key="6">
    <source>
        <dbReference type="SAM" id="MobiDB-lite"/>
    </source>
</evidence>
<dbReference type="InterPro" id="IPR032423">
    <property type="entry name" value="AAA_assoc_2"/>
</dbReference>
<dbReference type="Gene3D" id="1.10.8.60">
    <property type="match status" value="1"/>
</dbReference>
<dbReference type="PANTHER" id="PTHR13779:SF7">
    <property type="entry name" value="ATPASE WRNIP1"/>
    <property type="match status" value="1"/>
</dbReference>
<comment type="caution">
    <text evidence="8">The sequence shown here is derived from an EMBL/GenBank/DDBJ whole genome shotgun (WGS) entry which is preliminary data.</text>
</comment>
<dbReference type="InterPro" id="IPR008921">
    <property type="entry name" value="DNA_pol3_clamp-load_cplx_C"/>
</dbReference>
<dbReference type="GO" id="GO:0005524">
    <property type="term" value="F:ATP binding"/>
    <property type="evidence" value="ECO:0007669"/>
    <property type="project" value="UniProtKB-KW"/>
</dbReference>
<dbReference type="Gene3D" id="3.40.50.300">
    <property type="entry name" value="P-loop containing nucleotide triphosphate hydrolases"/>
    <property type="match status" value="1"/>
</dbReference>
<dbReference type="CDD" id="cd18139">
    <property type="entry name" value="HLD_clamp_RarA"/>
    <property type="match status" value="1"/>
</dbReference>
<keyword evidence="4" id="KW-0547">Nucleotide-binding</keyword>
<organism evidence="8 9">
    <name type="scientific">Tepidiforma thermophila (strain KCTC 52669 / CGMCC 1.13589 / G233)</name>
    <dbReference type="NCBI Taxonomy" id="2761530"/>
    <lineage>
        <taxon>Bacteria</taxon>
        <taxon>Bacillati</taxon>
        <taxon>Chloroflexota</taxon>
        <taxon>Tepidiformia</taxon>
        <taxon>Tepidiformales</taxon>
        <taxon>Tepidiformaceae</taxon>
        <taxon>Tepidiforma</taxon>
    </lineage>
</organism>
<dbReference type="InterPro" id="IPR003593">
    <property type="entry name" value="AAA+_ATPase"/>
</dbReference>
<name>A0A2A9HGM1_TEPT2</name>
<dbReference type="GO" id="GO:0008047">
    <property type="term" value="F:enzyme activator activity"/>
    <property type="evidence" value="ECO:0007669"/>
    <property type="project" value="TreeGrafter"/>
</dbReference>
<dbReference type="Proteomes" id="UP000223071">
    <property type="component" value="Unassembled WGS sequence"/>
</dbReference>
<protein>
    <submittedName>
        <fullName evidence="8">Putative ATPase</fullName>
    </submittedName>
</protein>
<dbReference type="FunFam" id="3.40.50.300:FF:000137">
    <property type="entry name" value="Replication-associated recombination protein A"/>
    <property type="match status" value="1"/>
</dbReference>
<dbReference type="RefSeq" id="WP_098503878.1">
    <property type="nucleotide sequence ID" value="NZ_PDJQ01000001.1"/>
</dbReference>
<dbReference type="AlphaFoldDB" id="A0A2A9HGM1"/>
<dbReference type="InterPro" id="IPR021886">
    <property type="entry name" value="MgsA_C"/>
</dbReference>
<dbReference type="Pfam" id="PF16193">
    <property type="entry name" value="AAA_assoc_2"/>
    <property type="match status" value="1"/>
</dbReference>
<comment type="function">
    <text evidence="1">DNA-dependent ATPase that plays important roles in cellular responses to stalled DNA replication processes.</text>
</comment>
<feature type="region of interest" description="Disordered" evidence="6">
    <location>
        <begin position="1"/>
        <end position="22"/>
    </location>
</feature>